<feature type="domain" description="FecR protein" evidence="2">
    <location>
        <begin position="201"/>
        <end position="286"/>
    </location>
</feature>
<dbReference type="STRING" id="573321.SAMN04488505_103483"/>
<gene>
    <name evidence="4" type="ORF">SAMN04488505_103483</name>
</gene>
<dbReference type="Pfam" id="PF16344">
    <property type="entry name" value="FecR_C"/>
    <property type="match status" value="1"/>
</dbReference>
<dbReference type="OrthoDB" id="1099963at2"/>
<evidence type="ECO:0000313" key="5">
    <source>
        <dbReference type="Proteomes" id="UP000198984"/>
    </source>
</evidence>
<keyword evidence="5" id="KW-1185">Reference proteome</keyword>
<organism evidence="4 5">
    <name type="scientific">Chitinophaga rupis</name>
    <dbReference type="NCBI Taxonomy" id="573321"/>
    <lineage>
        <taxon>Bacteria</taxon>
        <taxon>Pseudomonadati</taxon>
        <taxon>Bacteroidota</taxon>
        <taxon>Chitinophagia</taxon>
        <taxon>Chitinophagales</taxon>
        <taxon>Chitinophagaceae</taxon>
        <taxon>Chitinophaga</taxon>
    </lineage>
</organism>
<dbReference type="Pfam" id="PF04773">
    <property type="entry name" value="FecR"/>
    <property type="match status" value="1"/>
</dbReference>
<dbReference type="PANTHER" id="PTHR30273:SF2">
    <property type="entry name" value="PROTEIN FECR"/>
    <property type="match status" value="1"/>
</dbReference>
<evidence type="ECO:0000313" key="4">
    <source>
        <dbReference type="EMBL" id="SEM13851.1"/>
    </source>
</evidence>
<dbReference type="RefSeq" id="WP_089913337.1">
    <property type="nucleotide sequence ID" value="NZ_FOBB01000003.1"/>
</dbReference>
<feature type="transmembrane region" description="Helical" evidence="1">
    <location>
        <begin position="94"/>
        <end position="113"/>
    </location>
</feature>
<dbReference type="Gene3D" id="2.60.120.1440">
    <property type="match status" value="1"/>
</dbReference>
<dbReference type="PANTHER" id="PTHR30273">
    <property type="entry name" value="PERIPLASMIC SIGNAL SENSOR AND SIGMA FACTOR ACTIVATOR FECR-RELATED"/>
    <property type="match status" value="1"/>
</dbReference>
<protein>
    <submittedName>
        <fullName evidence="4">FecR family protein</fullName>
    </submittedName>
</protein>
<evidence type="ECO:0000259" key="3">
    <source>
        <dbReference type="Pfam" id="PF16344"/>
    </source>
</evidence>
<evidence type="ECO:0000256" key="1">
    <source>
        <dbReference type="SAM" id="Phobius"/>
    </source>
</evidence>
<dbReference type="InterPro" id="IPR012373">
    <property type="entry name" value="Ferrdict_sens_TM"/>
</dbReference>
<accession>A0A1H7VX85</accession>
<dbReference type="AlphaFoldDB" id="A0A1H7VX85"/>
<dbReference type="EMBL" id="FOBB01000003">
    <property type="protein sequence ID" value="SEM13851.1"/>
    <property type="molecule type" value="Genomic_DNA"/>
</dbReference>
<sequence length="401" mass="43528">MDHPTSYYKDLLAGFIRDELTVEEAEALLSFIGQYPDIYKEMLDDPAIQELSARQAQASGLKLSAQADARIREQVLAHTGLETGAGKVFLLRRWVWAAAVVLLIGTTTLITVLRNRTAHHPATIAQGASNIPAPQVSKARVTLSSGQVIALDSLSSGLLAQQGSIRLVKLAGGQVAYQSATGETFHEMQYNTLTNPRGSKVVDMQLSDGSRIWLNAGSSITYPVAFVGNERKVELKGEGYFEVAKDAARQFIVTANGVNTMVLGTHFNVHAYEEQTKVTLLEGRVKVARQGQVDSGIAIRPGQQALAGGAGQLQVTGNIDLAAVMAWKNGVFNFDGMKVRQAMAELERWYDIDVAYEEGVQDVKVFGEIDRNLALGGVLEILGNAGFHYRLEAGRKLVLMK</sequence>
<dbReference type="InterPro" id="IPR032508">
    <property type="entry name" value="FecR_C"/>
</dbReference>
<evidence type="ECO:0000259" key="2">
    <source>
        <dbReference type="Pfam" id="PF04773"/>
    </source>
</evidence>
<name>A0A1H7VX85_9BACT</name>
<proteinExistence type="predicted"/>
<keyword evidence="1" id="KW-0472">Membrane</keyword>
<reference evidence="4 5" key="1">
    <citation type="submission" date="2016-10" db="EMBL/GenBank/DDBJ databases">
        <authorList>
            <person name="de Groot N.N."/>
        </authorList>
    </citation>
    <scope>NUCLEOTIDE SEQUENCE [LARGE SCALE GENOMIC DNA]</scope>
    <source>
        <strain evidence="4 5">DSM 21039</strain>
    </source>
</reference>
<dbReference type="InterPro" id="IPR006860">
    <property type="entry name" value="FecR"/>
</dbReference>
<dbReference type="Gene3D" id="3.55.50.30">
    <property type="match status" value="1"/>
</dbReference>
<feature type="domain" description="Protein FecR C-terminal" evidence="3">
    <location>
        <begin position="332"/>
        <end position="396"/>
    </location>
</feature>
<keyword evidence="1" id="KW-1133">Transmembrane helix</keyword>
<keyword evidence="1" id="KW-0812">Transmembrane</keyword>
<dbReference type="Proteomes" id="UP000198984">
    <property type="component" value="Unassembled WGS sequence"/>
</dbReference>
<dbReference type="GO" id="GO:0016989">
    <property type="term" value="F:sigma factor antagonist activity"/>
    <property type="evidence" value="ECO:0007669"/>
    <property type="project" value="TreeGrafter"/>
</dbReference>